<feature type="domain" description="Peptidase M20 dimerisation" evidence="14">
    <location>
        <begin position="210"/>
        <end position="310"/>
    </location>
</feature>
<feature type="binding site" evidence="11 13">
    <location>
        <position position="81"/>
    </location>
    <ligand>
        <name>Zn(2+)</name>
        <dbReference type="ChEBI" id="CHEBI:29105"/>
        <label>1</label>
    </ligand>
</feature>
<dbReference type="GO" id="GO:0005829">
    <property type="term" value="C:cytosol"/>
    <property type="evidence" value="ECO:0007669"/>
    <property type="project" value="TreeGrafter"/>
</dbReference>
<accession>A0A5D0QR37</accession>
<dbReference type="GO" id="GO:0006508">
    <property type="term" value="P:proteolysis"/>
    <property type="evidence" value="ECO:0007669"/>
    <property type="project" value="UniProtKB-UniRule"/>
</dbReference>
<dbReference type="PROSITE" id="PS00759">
    <property type="entry name" value="ARGE_DAPE_CPG2_2"/>
    <property type="match status" value="1"/>
</dbReference>
<gene>
    <name evidence="11 15" type="primary">pepT</name>
    <name evidence="15" type="ORF">ES675_14045</name>
</gene>
<dbReference type="OrthoDB" id="9804934at2"/>
<dbReference type="EC" id="3.4.11.4" evidence="11"/>
<comment type="cofactor">
    <cofactor evidence="11 13">
        <name>Zn(2+)</name>
        <dbReference type="ChEBI" id="CHEBI:29105"/>
    </cofactor>
    <text evidence="11 13">Binds 2 Zn(2+) ions per subunit.</text>
</comment>
<keyword evidence="4 11" id="KW-0031">Aminopeptidase</keyword>
<comment type="similarity">
    <text evidence="3 11">Belongs to the peptidase M20B family.</text>
</comment>
<dbReference type="HAMAP" id="MF_00550">
    <property type="entry name" value="Aminopeptidase_M20"/>
    <property type="match status" value="1"/>
</dbReference>
<dbReference type="NCBIfam" id="NF009920">
    <property type="entry name" value="PRK13381.1"/>
    <property type="match status" value="1"/>
</dbReference>
<keyword evidence="6 11" id="KW-0645">Protease</keyword>
<evidence type="ECO:0000256" key="5">
    <source>
        <dbReference type="ARBA" id="ARBA00022490"/>
    </source>
</evidence>
<dbReference type="NCBIfam" id="NF003976">
    <property type="entry name" value="PRK05469.1"/>
    <property type="match status" value="1"/>
</dbReference>
<evidence type="ECO:0000313" key="16">
    <source>
        <dbReference type="Proteomes" id="UP000324358"/>
    </source>
</evidence>
<dbReference type="Gene3D" id="3.30.70.360">
    <property type="match status" value="1"/>
</dbReference>
<dbReference type="GO" id="GO:0008270">
    <property type="term" value="F:zinc ion binding"/>
    <property type="evidence" value="ECO:0007669"/>
    <property type="project" value="UniProtKB-UniRule"/>
</dbReference>
<evidence type="ECO:0000256" key="6">
    <source>
        <dbReference type="ARBA" id="ARBA00022670"/>
    </source>
</evidence>
<sequence>MISKENIIKRFVGYVTVDTESDPNSETTPSTAKQWDLANALVEELKAIGMQDVTIDENAYIMATLPSTVNHEVPTIGFISHFDTSPDFTGANVKPQIHENYDGKDIVLNAEKDIILSPDYFDDLLLYKGQTLITTDGTTLLGADDKAGITEIVSAMEYLIKNPEIKHGKIRVGFTPDEEIGRGAHKFDVKKFGADYAYTMDGSQVGELEYENFNAAGAVVTVQGKIVHPGYAKGKMINSMYIATEYINSLPRLETPEHTEGYEGFFHLHTMTGEVDQTTLEYIIRDHDKEHFEARKEVMEKLAIEINSQYGREVISIEIKDQYFNMKEKVEPVMHIVDIAEEAMIQLGIKPLIKAIRGGTDGSQLSYMGLPCPNIFAGGHNFHGRYEYVPVESMIKATEVICKIAELTASKHK</sequence>
<evidence type="ECO:0000256" key="4">
    <source>
        <dbReference type="ARBA" id="ARBA00022438"/>
    </source>
</evidence>
<keyword evidence="8 11" id="KW-0378">Hydrolase</keyword>
<dbReference type="SUPFAM" id="SSF53187">
    <property type="entry name" value="Zn-dependent exopeptidases"/>
    <property type="match status" value="1"/>
</dbReference>
<feature type="binding site" evidence="11 13">
    <location>
        <position position="383"/>
    </location>
    <ligand>
        <name>Zn(2+)</name>
        <dbReference type="ChEBI" id="CHEBI:29105"/>
        <label>2</label>
    </ligand>
</feature>
<evidence type="ECO:0000313" key="15">
    <source>
        <dbReference type="EMBL" id="TYB71662.1"/>
    </source>
</evidence>
<protein>
    <recommendedName>
        <fullName evidence="11">Peptidase T</fullName>
        <ecNumber evidence="11">3.4.11.4</ecNumber>
    </recommendedName>
    <alternativeName>
        <fullName evidence="11">Aminotripeptidase</fullName>
        <shortName evidence="11">Tripeptidase</shortName>
    </alternativeName>
    <alternativeName>
        <fullName evidence="11">Tripeptide aminopeptidase</fullName>
    </alternativeName>
</protein>
<dbReference type="AlphaFoldDB" id="A0A5D0QR37"/>
<proteinExistence type="inferred from homology"/>
<comment type="caution">
    <text evidence="15">The sequence shown here is derived from an EMBL/GenBank/DDBJ whole genome shotgun (WGS) entry which is preliminary data.</text>
</comment>
<dbReference type="PIRSF" id="PIRSF037215">
    <property type="entry name" value="Peptidase_M20B"/>
    <property type="match status" value="1"/>
</dbReference>
<dbReference type="InterPro" id="IPR011650">
    <property type="entry name" value="Peptidase_M20_dimer"/>
</dbReference>
<feature type="active site" description="Proton acceptor" evidence="11 12">
    <location>
        <position position="178"/>
    </location>
</feature>
<comment type="subcellular location">
    <subcellularLocation>
        <location evidence="2 11">Cytoplasm</location>
    </subcellularLocation>
</comment>
<evidence type="ECO:0000256" key="7">
    <source>
        <dbReference type="ARBA" id="ARBA00022723"/>
    </source>
</evidence>
<feature type="binding site" evidence="11 13">
    <location>
        <position position="179"/>
    </location>
    <ligand>
        <name>Zn(2+)</name>
        <dbReference type="ChEBI" id="CHEBI:29105"/>
        <label>2</label>
    </ligand>
</feature>
<keyword evidence="5 11" id="KW-0963">Cytoplasm</keyword>
<dbReference type="SUPFAM" id="SSF55031">
    <property type="entry name" value="Bacterial exopeptidase dimerisation domain"/>
    <property type="match status" value="1"/>
</dbReference>
<keyword evidence="10 11" id="KW-0482">Metalloprotease</keyword>
<dbReference type="InterPro" id="IPR001261">
    <property type="entry name" value="ArgE/DapE_CS"/>
</dbReference>
<dbReference type="Proteomes" id="UP000324358">
    <property type="component" value="Unassembled WGS sequence"/>
</dbReference>
<keyword evidence="7 11" id="KW-0479">Metal-binding</keyword>
<evidence type="ECO:0000256" key="3">
    <source>
        <dbReference type="ARBA" id="ARBA00009692"/>
    </source>
</evidence>
<evidence type="ECO:0000259" key="14">
    <source>
        <dbReference type="Pfam" id="PF07687"/>
    </source>
</evidence>
<evidence type="ECO:0000256" key="2">
    <source>
        <dbReference type="ARBA" id="ARBA00004496"/>
    </source>
</evidence>
<evidence type="ECO:0000256" key="1">
    <source>
        <dbReference type="ARBA" id="ARBA00000870"/>
    </source>
</evidence>
<organism evidence="15 16">
    <name type="scientific">Bizionia algoritergicola</name>
    <dbReference type="NCBI Taxonomy" id="291187"/>
    <lineage>
        <taxon>Bacteria</taxon>
        <taxon>Pseudomonadati</taxon>
        <taxon>Bacteroidota</taxon>
        <taxon>Flavobacteriia</taxon>
        <taxon>Flavobacteriales</taxon>
        <taxon>Flavobacteriaceae</taxon>
        <taxon>Bizionia</taxon>
    </lineage>
</organism>
<dbReference type="PANTHER" id="PTHR42994:SF1">
    <property type="entry name" value="PEPTIDASE T"/>
    <property type="match status" value="1"/>
</dbReference>
<dbReference type="InterPro" id="IPR036264">
    <property type="entry name" value="Bact_exopeptidase_dim_dom"/>
</dbReference>
<feature type="binding site" evidence="11 13">
    <location>
        <position position="144"/>
    </location>
    <ligand>
        <name>Zn(2+)</name>
        <dbReference type="ChEBI" id="CHEBI:29105"/>
        <label>2</label>
    </ligand>
</feature>
<feature type="binding site" evidence="11 13">
    <location>
        <position position="201"/>
    </location>
    <ligand>
        <name>Zn(2+)</name>
        <dbReference type="ChEBI" id="CHEBI:29105"/>
        <label>1</label>
    </ligand>
</feature>
<reference evidence="15 16" key="1">
    <citation type="submission" date="2019-08" db="EMBL/GenBank/DDBJ databases">
        <title>Genomes of Antarctic Bizionia species.</title>
        <authorList>
            <person name="Bowman J.P."/>
        </authorList>
    </citation>
    <scope>NUCLEOTIDE SEQUENCE [LARGE SCALE GENOMIC DNA]</scope>
    <source>
        <strain evidence="15 16">APA-1</strain>
    </source>
</reference>
<dbReference type="RefSeq" id="WP_066255377.1">
    <property type="nucleotide sequence ID" value="NZ_VSKL01000006.1"/>
</dbReference>
<dbReference type="Gene3D" id="3.40.630.10">
    <property type="entry name" value="Zn peptidases"/>
    <property type="match status" value="1"/>
</dbReference>
<dbReference type="FunFam" id="3.30.70.360:FF:000002">
    <property type="entry name" value="Peptidase T"/>
    <property type="match status" value="1"/>
</dbReference>
<feature type="active site" evidence="11 12">
    <location>
        <position position="83"/>
    </location>
</feature>
<dbReference type="Pfam" id="PF07687">
    <property type="entry name" value="M20_dimer"/>
    <property type="match status" value="1"/>
</dbReference>
<evidence type="ECO:0000256" key="12">
    <source>
        <dbReference type="PIRSR" id="PIRSR037215-1"/>
    </source>
</evidence>
<feature type="binding site" evidence="11 13">
    <location>
        <position position="144"/>
    </location>
    <ligand>
        <name>Zn(2+)</name>
        <dbReference type="ChEBI" id="CHEBI:29105"/>
        <label>1</label>
    </ligand>
</feature>
<dbReference type="NCBIfam" id="TIGR01882">
    <property type="entry name" value="peptidase-T"/>
    <property type="match status" value="1"/>
</dbReference>
<dbReference type="GO" id="GO:0045148">
    <property type="term" value="F:tripeptide aminopeptidase activity"/>
    <property type="evidence" value="ECO:0007669"/>
    <property type="project" value="UniProtKB-UniRule"/>
</dbReference>
<dbReference type="Pfam" id="PF01546">
    <property type="entry name" value="Peptidase_M20"/>
    <property type="match status" value="1"/>
</dbReference>
<dbReference type="GO" id="GO:0043171">
    <property type="term" value="P:peptide catabolic process"/>
    <property type="evidence" value="ECO:0007669"/>
    <property type="project" value="UniProtKB-UniRule"/>
</dbReference>
<comment type="catalytic activity">
    <reaction evidence="1 11">
        <text>Release of the N-terminal residue from a tripeptide.</text>
        <dbReference type="EC" id="3.4.11.4"/>
    </reaction>
</comment>
<evidence type="ECO:0000256" key="13">
    <source>
        <dbReference type="PIRSR" id="PIRSR037215-2"/>
    </source>
</evidence>
<dbReference type="InterPro" id="IPR002933">
    <property type="entry name" value="Peptidase_M20"/>
</dbReference>
<evidence type="ECO:0000256" key="9">
    <source>
        <dbReference type="ARBA" id="ARBA00022833"/>
    </source>
</evidence>
<dbReference type="PANTHER" id="PTHR42994">
    <property type="entry name" value="PEPTIDASE T"/>
    <property type="match status" value="1"/>
</dbReference>
<dbReference type="CDD" id="cd03892">
    <property type="entry name" value="M20_peptT"/>
    <property type="match status" value="1"/>
</dbReference>
<evidence type="ECO:0000256" key="8">
    <source>
        <dbReference type="ARBA" id="ARBA00022801"/>
    </source>
</evidence>
<dbReference type="InterPro" id="IPR010161">
    <property type="entry name" value="Peptidase_M20B"/>
</dbReference>
<keyword evidence="9 11" id="KW-0862">Zinc</keyword>
<dbReference type="PROSITE" id="PS00758">
    <property type="entry name" value="ARGE_DAPE_CPG2_1"/>
    <property type="match status" value="1"/>
</dbReference>
<keyword evidence="16" id="KW-1185">Reference proteome</keyword>
<dbReference type="EMBL" id="VSKL01000006">
    <property type="protein sequence ID" value="TYB71662.1"/>
    <property type="molecule type" value="Genomic_DNA"/>
</dbReference>
<evidence type="ECO:0000256" key="11">
    <source>
        <dbReference type="HAMAP-Rule" id="MF_00550"/>
    </source>
</evidence>
<evidence type="ECO:0000256" key="10">
    <source>
        <dbReference type="ARBA" id="ARBA00023049"/>
    </source>
</evidence>
<dbReference type="GO" id="GO:0008237">
    <property type="term" value="F:metallopeptidase activity"/>
    <property type="evidence" value="ECO:0007669"/>
    <property type="project" value="UniProtKB-KW"/>
</dbReference>
<name>A0A5D0QR37_9FLAO</name>
<comment type="function">
    <text evidence="11">Cleaves the N-terminal amino acid of tripeptides.</text>
</comment>